<evidence type="ECO:0000259" key="1">
    <source>
        <dbReference type="Pfam" id="PF20249"/>
    </source>
</evidence>
<accession>A0A1M6DDC2</accession>
<gene>
    <name evidence="2" type="ORF">VA7868_04196</name>
</gene>
<protein>
    <recommendedName>
        <fullName evidence="1">Toxin VasX N-terminal region domain-containing protein</fullName>
    </recommendedName>
</protein>
<dbReference type="AlphaFoldDB" id="A0A1M6DDC2"/>
<dbReference type="STRING" id="1216006.VA7868_04196"/>
<organism evidence="2 3">
    <name type="scientific">Vibrio aerogenes CECT 7868</name>
    <dbReference type="NCBI Taxonomy" id="1216006"/>
    <lineage>
        <taxon>Bacteria</taxon>
        <taxon>Pseudomonadati</taxon>
        <taxon>Pseudomonadota</taxon>
        <taxon>Gammaproteobacteria</taxon>
        <taxon>Vibrionales</taxon>
        <taxon>Vibrionaceae</taxon>
        <taxon>Vibrio</taxon>
    </lineage>
</organism>
<dbReference type="Pfam" id="PF20249">
    <property type="entry name" value="VasX_N"/>
    <property type="match status" value="1"/>
</dbReference>
<feature type="domain" description="Toxin VasX N-terminal region" evidence="1">
    <location>
        <begin position="27"/>
        <end position="164"/>
    </location>
</feature>
<evidence type="ECO:0000313" key="2">
    <source>
        <dbReference type="EMBL" id="SHI71193.1"/>
    </source>
</evidence>
<evidence type="ECO:0000313" key="3">
    <source>
        <dbReference type="Proteomes" id="UP000184608"/>
    </source>
</evidence>
<proteinExistence type="predicted"/>
<reference evidence="2 3" key="1">
    <citation type="submission" date="2016-11" db="EMBL/GenBank/DDBJ databases">
        <authorList>
            <person name="Jaros S."/>
            <person name="Januszkiewicz K."/>
            <person name="Wedrychowicz H."/>
        </authorList>
    </citation>
    <scope>NUCLEOTIDE SEQUENCE [LARGE SCALE GENOMIC DNA]</scope>
    <source>
        <strain evidence="2 3">CECT 7868</strain>
    </source>
</reference>
<dbReference type="InterPro" id="IPR046864">
    <property type="entry name" value="VasX_N"/>
</dbReference>
<sequence>MTNSVLQANNAAAAQAAEDVANVMGLCPHMKKDIQLVPMRYAISEKDDQLDKKLNGSLYQDKAIPLGIRPLEAGWLYLIHSKTPDKLYEYEVKADQSLTPRTFSKGDADFKAEGKPQIIVPNTGSVKVMFTPLPLVPEAAEILLNASSDQSELMNRASLSSYDSDKGCKGLIPTDKVPDGIDFVAQVTDPADEHDNGIYTWLKHAILQQDAQPVIQSSVLPDYAKNSALLLVNDVCADIADLAEWQNRLKTQYKDHCDKEVSGHKNIERYEVGKLLEKMSTIDFYIEQDTKAILKQYGVSLDDKDEQSAFIDKVKSYYEALSEPKNRVTQKRTNYNGDTIYVTTNPAAEALEDTLVSDYDLNKDKLSPTTREVFGRYKTLIEGGYAGKDGIKTVIDNDGMTSFIDEWEAYGQEMTEKLNRLNALAKKTAPHWHMLAAYLSPQNPEQWDIKLTTEDILTAFFNHNDDDWLGQYYMGTDSFPLSVYDDLVKNEAQISFKDGASIRKKYQSIAKAQEAIGKFEDKIAKANEMGKLNQITDENIKARVLQSLALKNDRFVASLSKAMKTSGDKMNFHQRLAASLDNLSDGTKQLMHLNFVVNDIKWQLPDAGAAKTLQGLTEELHTLSLELKQTELLDHQLRTENNKILKINNKQKRSRARAAYNEKVRAADTEKKRLKAAYQTKFDEMMQHAGPEVSIGVSTAGAYPMSRLLGEANDLLGSWQGKKYLAGQTLREMFVQEGVYSPVKIAEHSASWVLTVTYLFSAWHAWEKYLDEEKDADLLVLLSSTATASASVLSLAGTYRSAWLAASAAVLGEKNYQQAVLGRLANWTIFSNTMASVLGTIGLGVKTVNAVEDAFHAWKQNFLLILSSSVRAVSYLGATIASGTESVVYMYQVAKVLRGATNVAITGSILDFAAILIRWQVLAWAVTLVFDKLWQYYRWPPVVDWASDTLWGENDQGWSLSQHYQQLSPSLVQPTLQTQAVNNHYHKGGSEESEIQLKLFLPQIQLPDAANCKLALNGFSPSSQSYGSSWHNLLPQLSREAIIIRKARGCEINLYVRSDMIALLGLDLLQLQVSISSDGENWHKSGWLINLLDLSTPPGAFPEMVEVMVSPAKHLRLAYPLTPWS</sequence>
<keyword evidence="3" id="KW-1185">Reference proteome</keyword>
<dbReference type="Proteomes" id="UP000184608">
    <property type="component" value="Unassembled WGS sequence"/>
</dbReference>
<name>A0A1M6DDC2_9VIBR</name>
<dbReference type="CDD" id="cd20708">
    <property type="entry name" value="MIX_IV"/>
    <property type="match status" value="1"/>
</dbReference>
<dbReference type="EMBL" id="FQXZ01000046">
    <property type="protein sequence ID" value="SHI71193.1"/>
    <property type="molecule type" value="Genomic_DNA"/>
</dbReference>